<dbReference type="AlphaFoldDB" id="A0A821P1Q2"/>
<feature type="chain" id="PRO_5033066711" evidence="1">
    <location>
        <begin position="21"/>
        <end position="137"/>
    </location>
</feature>
<protein>
    <submittedName>
        <fullName evidence="2">Uncharacterized protein</fullName>
    </submittedName>
</protein>
<organism evidence="2 3">
    <name type="scientific">Pieris macdunnoughi</name>
    <dbReference type="NCBI Taxonomy" id="345717"/>
    <lineage>
        <taxon>Eukaryota</taxon>
        <taxon>Metazoa</taxon>
        <taxon>Ecdysozoa</taxon>
        <taxon>Arthropoda</taxon>
        <taxon>Hexapoda</taxon>
        <taxon>Insecta</taxon>
        <taxon>Pterygota</taxon>
        <taxon>Neoptera</taxon>
        <taxon>Endopterygota</taxon>
        <taxon>Lepidoptera</taxon>
        <taxon>Glossata</taxon>
        <taxon>Ditrysia</taxon>
        <taxon>Papilionoidea</taxon>
        <taxon>Pieridae</taxon>
        <taxon>Pierinae</taxon>
        <taxon>Pieris</taxon>
    </lineage>
</organism>
<gene>
    <name evidence="2" type="ORF">PMACD_LOCUS3101</name>
</gene>
<name>A0A821P1Q2_9NEOP</name>
<dbReference type="OrthoDB" id="7434164at2759"/>
<proteinExistence type="predicted"/>
<evidence type="ECO:0000313" key="3">
    <source>
        <dbReference type="Proteomes" id="UP000663880"/>
    </source>
</evidence>
<feature type="signal peptide" evidence="1">
    <location>
        <begin position="1"/>
        <end position="20"/>
    </location>
</feature>
<evidence type="ECO:0000256" key="1">
    <source>
        <dbReference type="SAM" id="SignalP"/>
    </source>
</evidence>
<sequence length="137" mass="15699">MIQLLLFSFITFYCYHTVAAFALGSTNVKEWNESIKNHSTLTSLDVTNKQNLTYGRLIRVRRDTDDGSSKFTQAAQMDQLKVLRLYLQHYKNLWDSAYIGGAHPFHPNVPKAIVLLWKTKIVEFFFPAVGEDAVKGK</sequence>
<dbReference type="Proteomes" id="UP000663880">
    <property type="component" value="Unassembled WGS sequence"/>
</dbReference>
<comment type="caution">
    <text evidence="2">The sequence shown here is derived from an EMBL/GenBank/DDBJ whole genome shotgun (WGS) entry which is preliminary data.</text>
</comment>
<keyword evidence="3" id="KW-1185">Reference proteome</keyword>
<evidence type="ECO:0000313" key="2">
    <source>
        <dbReference type="EMBL" id="CAF4794982.1"/>
    </source>
</evidence>
<reference evidence="2" key="1">
    <citation type="submission" date="2021-02" db="EMBL/GenBank/DDBJ databases">
        <authorList>
            <person name="Steward A R."/>
        </authorList>
    </citation>
    <scope>NUCLEOTIDE SEQUENCE</scope>
</reference>
<keyword evidence="1" id="KW-0732">Signal</keyword>
<dbReference type="EMBL" id="CAJOBZ010000005">
    <property type="protein sequence ID" value="CAF4794982.1"/>
    <property type="molecule type" value="Genomic_DNA"/>
</dbReference>
<accession>A0A821P1Q2</accession>